<evidence type="ECO:0000313" key="1">
    <source>
        <dbReference type="EMBL" id="MCI13849.1"/>
    </source>
</evidence>
<evidence type="ECO:0000313" key="2">
    <source>
        <dbReference type="Proteomes" id="UP000265520"/>
    </source>
</evidence>
<reference evidence="1 2" key="1">
    <citation type="journal article" date="2018" name="Front. Plant Sci.">
        <title>Red Clover (Trifolium pratense) and Zigzag Clover (T. medium) - A Picture of Genomic Similarities and Differences.</title>
        <authorList>
            <person name="Dluhosova J."/>
            <person name="Istvanek J."/>
            <person name="Nedelnik J."/>
            <person name="Repkova J."/>
        </authorList>
    </citation>
    <scope>NUCLEOTIDE SEQUENCE [LARGE SCALE GENOMIC DNA]</scope>
    <source>
        <strain evidence="2">cv. 10/8</strain>
        <tissue evidence="1">Leaf</tissue>
    </source>
</reference>
<dbReference type="EMBL" id="LXQA010089884">
    <property type="protein sequence ID" value="MCI13849.1"/>
    <property type="molecule type" value="Genomic_DNA"/>
</dbReference>
<sequence>MSPLSRFPSAAHCHASAATWPDLTLCSLLCSLDYPPLFSTHELLCFIVRKRKTTLFQRDLHKPPSVLLHTRRPLSPSASLAPLPAAYSLF</sequence>
<keyword evidence="2" id="KW-1185">Reference proteome</keyword>
<organism evidence="1 2">
    <name type="scientific">Trifolium medium</name>
    <dbReference type="NCBI Taxonomy" id="97028"/>
    <lineage>
        <taxon>Eukaryota</taxon>
        <taxon>Viridiplantae</taxon>
        <taxon>Streptophyta</taxon>
        <taxon>Embryophyta</taxon>
        <taxon>Tracheophyta</taxon>
        <taxon>Spermatophyta</taxon>
        <taxon>Magnoliopsida</taxon>
        <taxon>eudicotyledons</taxon>
        <taxon>Gunneridae</taxon>
        <taxon>Pentapetalae</taxon>
        <taxon>rosids</taxon>
        <taxon>fabids</taxon>
        <taxon>Fabales</taxon>
        <taxon>Fabaceae</taxon>
        <taxon>Papilionoideae</taxon>
        <taxon>50 kb inversion clade</taxon>
        <taxon>NPAAA clade</taxon>
        <taxon>Hologalegina</taxon>
        <taxon>IRL clade</taxon>
        <taxon>Trifolieae</taxon>
        <taxon>Trifolium</taxon>
    </lineage>
</organism>
<dbReference type="AlphaFoldDB" id="A0A392PQS9"/>
<protein>
    <submittedName>
        <fullName evidence="1">Uncharacterized protein</fullName>
    </submittedName>
</protein>
<name>A0A392PQS9_9FABA</name>
<accession>A0A392PQS9</accession>
<proteinExistence type="predicted"/>
<dbReference type="Proteomes" id="UP000265520">
    <property type="component" value="Unassembled WGS sequence"/>
</dbReference>
<comment type="caution">
    <text evidence="1">The sequence shown here is derived from an EMBL/GenBank/DDBJ whole genome shotgun (WGS) entry which is preliminary data.</text>
</comment>